<dbReference type="STRING" id="592026.GCWU0000282_001091"/>
<organism evidence="2 3">
    <name type="scientific">Catonella morbi ATCC 51271</name>
    <dbReference type="NCBI Taxonomy" id="592026"/>
    <lineage>
        <taxon>Bacteria</taxon>
        <taxon>Bacillati</taxon>
        <taxon>Bacillota</taxon>
        <taxon>Clostridia</taxon>
        <taxon>Lachnospirales</taxon>
        <taxon>Lachnospiraceae</taxon>
        <taxon>Catonella</taxon>
    </lineage>
</organism>
<dbReference type="EMBL" id="ACIL03000007">
    <property type="protein sequence ID" value="ESL03923.1"/>
    <property type="molecule type" value="Genomic_DNA"/>
</dbReference>
<keyword evidence="1" id="KW-0175">Coiled coil</keyword>
<dbReference type="Proteomes" id="UP000018227">
    <property type="component" value="Unassembled WGS sequence"/>
</dbReference>
<name>V2Y4P0_9FIRM</name>
<reference evidence="2 3" key="1">
    <citation type="submission" date="2013-06" db="EMBL/GenBank/DDBJ databases">
        <authorList>
            <person name="Weinstock G."/>
            <person name="Sodergren E."/>
            <person name="Clifton S."/>
            <person name="Fulton L."/>
            <person name="Fulton B."/>
            <person name="Courtney L."/>
            <person name="Fronick C."/>
            <person name="Harrison M."/>
            <person name="Strong C."/>
            <person name="Farmer C."/>
            <person name="Delahaunty K."/>
            <person name="Markovic C."/>
            <person name="Hall O."/>
            <person name="Minx P."/>
            <person name="Tomlinson C."/>
            <person name="Mitreva M."/>
            <person name="Nelson J."/>
            <person name="Hou S."/>
            <person name="Wollam A."/>
            <person name="Pepin K.H."/>
            <person name="Johnson M."/>
            <person name="Bhonagiri V."/>
            <person name="Nash W.E."/>
            <person name="Warren W."/>
            <person name="Chinwalla A."/>
            <person name="Mardis E.R."/>
            <person name="Wilson R.K."/>
        </authorList>
    </citation>
    <scope>NUCLEOTIDE SEQUENCE [LARGE SCALE GENOMIC DNA]</scope>
    <source>
        <strain evidence="2 3">ATCC 51271</strain>
    </source>
</reference>
<dbReference type="HOGENOM" id="CLU_298736_0_0_9"/>
<protein>
    <submittedName>
        <fullName evidence="2">Uncharacterized protein</fullName>
    </submittedName>
</protein>
<evidence type="ECO:0000313" key="3">
    <source>
        <dbReference type="Proteomes" id="UP000018227"/>
    </source>
</evidence>
<accession>V2Y4P0</accession>
<dbReference type="RefSeq" id="WP_023353972.1">
    <property type="nucleotide sequence ID" value="NZ_KI535367.1"/>
</dbReference>
<gene>
    <name evidence="2" type="ORF">GCWU0000282_001091</name>
</gene>
<sequence>MQIDSLKDSTKVLELGLKDTGKEIKEPESANEKISLGEAFNKNIRTKVMTYGDTVNKLREEDRAVSKFKEQAEKATKTLEYNAKMLSPEIMKGLEEKGVSATDSDADLVKKSVENIVQNREISREYLEKQAEKLSEETENIKELSYGNTEDGRLAKLLEKSGMAVTKENIEKLSTAVDFVKDVIKNINEPAISHMIEADLPETISNIYRAEHTESYREVSQTVEKEETWFKIENQAVNLLESKGVTADEDSLGAAKWLFTKGMEITPASVAKYLSLNELRNGAGTTEGIGKLADRLAKGISEGREATEAIVGTANYRQAGYVVNYFRRTTEITITEVSQRRNLEEIRLKLTEQSAVSMLNKGIKIDVTDLKGLVANLRKEEESYYKGLLDGAVTLGNSENADGTKTIGNAATGIELLRSVVSIRSYALTRTYETEYKMGAVSATYRAETRITLASYHEAGKAYEKGATEIRADLGDSIRKAFGNIDKVLSENNLDLTEANRKAVRLLAYNKAEVSVESVTKMKVAATLTETALKELKPATVAGLIKSGINPLDLDMEELLKAAKEINEKVFPNDEKYSRYLYNLEKNGDVSETEREAYIGIYRLLNQIEKGDDAAVGSVSLTNQSLTLRNMLSAVRSRKPGGFDEKIDDNFGELIKVLGGEGKIDNQIDMSYAKLLAGELKDSLTWADNDYYEAKKAEITKEVQTTEVEKMIDERAEITFSNLTAQMSISKGRRNLLGLISEMSNEEKREINDLSSKFIDEFNGDRFAAENEKAITDALSRKVSKLMESEKITYGKLAGLAEVKKTIVLSVKRDTSQTYDIPFIYDEDKMADISLTVRKGKTEADMGKVGILLTTNDDRVMSEFRIVNERITGYFRADSRESLDNLKANEEILKRALSEMKMEIGEISYHLGQGSSQIRNSDDIYNDNVKTSDIYRTAKTVAAHMLKVLGIRD</sequence>
<evidence type="ECO:0000256" key="1">
    <source>
        <dbReference type="SAM" id="Coils"/>
    </source>
</evidence>
<proteinExistence type="predicted"/>
<dbReference type="eggNOG" id="ENOG502Z8RM">
    <property type="taxonomic scope" value="Bacteria"/>
</dbReference>
<keyword evidence="3" id="KW-1185">Reference proteome</keyword>
<dbReference type="InterPro" id="IPR046207">
    <property type="entry name" value="DUF6240"/>
</dbReference>
<comment type="caution">
    <text evidence="2">The sequence shown here is derived from an EMBL/GenBank/DDBJ whole genome shotgun (WGS) entry which is preliminary data.</text>
</comment>
<dbReference type="Pfam" id="PF19753">
    <property type="entry name" value="DUF6240"/>
    <property type="match status" value="2"/>
</dbReference>
<evidence type="ECO:0000313" key="2">
    <source>
        <dbReference type="EMBL" id="ESL03923.1"/>
    </source>
</evidence>
<dbReference type="OrthoDB" id="9759262at2"/>
<dbReference type="AlphaFoldDB" id="V2Y4P0"/>
<feature type="coiled-coil region" evidence="1">
    <location>
        <begin position="876"/>
        <end position="903"/>
    </location>
</feature>
<feature type="coiled-coil region" evidence="1">
    <location>
        <begin position="117"/>
        <end position="144"/>
    </location>
</feature>